<feature type="domain" description="R3H" evidence="9">
    <location>
        <begin position="469"/>
        <end position="533"/>
    </location>
</feature>
<evidence type="ECO:0000256" key="4">
    <source>
        <dbReference type="ARBA" id="ARBA00022806"/>
    </source>
</evidence>
<feature type="compositionally biased region" description="Low complexity" evidence="8">
    <location>
        <begin position="676"/>
        <end position="687"/>
    </location>
</feature>
<feature type="compositionally biased region" description="Polar residues" evidence="8">
    <location>
        <begin position="121"/>
        <end position="132"/>
    </location>
</feature>
<evidence type="ECO:0000256" key="7">
    <source>
        <dbReference type="ARBA" id="ARBA00023242"/>
    </source>
</evidence>
<feature type="compositionally biased region" description="Polar residues" evidence="8">
    <location>
        <begin position="648"/>
        <end position="661"/>
    </location>
</feature>
<dbReference type="Proteomes" id="UP000777482">
    <property type="component" value="Unassembled WGS sequence"/>
</dbReference>
<evidence type="ECO:0000256" key="3">
    <source>
        <dbReference type="ARBA" id="ARBA00022801"/>
    </source>
</evidence>
<dbReference type="Pfam" id="PF01424">
    <property type="entry name" value="R3H"/>
    <property type="match status" value="1"/>
</dbReference>
<sequence>MNGVPGLGIPAFGQGPRPSTGGGTAIRKQRSQRFTVPFNPGGTGHARPQSGSTGSTPSPAPPPPPVPPLPYLAPPPPVQAHSLTPYTVAPGPGPGPVDLSSSLDFLASPTGMSPYPGPAFTSAQPTQLTSNLDGVGVGAGTNTSNGGGGPSPQEMCATGAGSDEIIETAIVIKSIPFACPKEHLLAVMASLSLPAPFAFNYHFAPEDPTSFRGLAFANYRHPSEAAMVRAAMDGLEIMGRKLRAEFKKQLRPGEKEMIERTKAIKRMRSAQMLAATGSGSGGERGGGSGSQSWQRTDSLPDGFSRHGNATPFGGQPHDYAHIPPVPPIPPSFNQQQQQQQFDPGLLPASFSYAPPVSYSFHPSTELVNGAMNFQPPPNPPLSSSSGLVNHHDHIHRPRQETESSGGATGPDGNGSSSVVSVSDVGTSVSQRAARVSAGEEEEEGEEEQEEASEIGDSDPGPGDHLDMNDPPTLELYSRVLLFSSDPLRDELSFSRSLSPAQRRTVHLIARKLELEHRSLGEGERRCVVVYKKGCAPPPAVAKEGTNGEGGGAKTQAANSQIGNGMSGDGLARIYPPRRSLRGSVSSIVLRHVASRDALVASSPTEYLHPSNHDFSSPSRVPGPINPHRHQHSGSSSGGSSSMLPSPIGTGSNGPYTAQQQHLRSKKSMPDMRYHSHSLSSVSASSGSGVGAAAASMAMLPSFSGSGSSGLGAHQHHHQHHHQQYGHRNAGSGSSSPFDAYSTPGSSPLAINPPGSESTTGTGAAGRELTSSVSLGADLSGYLGARSSYQYHQQHQQLDQPQSRLADVAEAAFNAVPMYGDNSQSRQQQQPAYEQHTHIHTVDSTVTGGDMMHGIRKSFSTMQLGDNPGGGSSGWNRHHSPSHQASNGLAVEHDWPLDGTKTMGPRQIRRHVALPADWAQASQQQQSDRPSLQTLFSSEPNALARVSTSSGQEYGLRSAASVGAGLRSAGYDGGGGGGMTSDLEWRRRE</sequence>
<feature type="compositionally biased region" description="Pro residues" evidence="8">
    <location>
        <begin position="58"/>
        <end position="78"/>
    </location>
</feature>
<reference evidence="10 11" key="1">
    <citation type="submission" date="2020-11" db="EMBL/GenBank/DDBJ databases">
        <title>Kefir isolates.</title>
        <authorList>
            <person name="Marcisauskas S."/>
            <person name="Kim Y."/>
            <person name="Blasche S."/>
        </authorList>
    </citation>
    <scope>NUCLEOTIDE SEQUENCE [LARGE SCALE GENOMIC DNA]</scope>
    <source>
        <strain evidence="10 11">KR</strain>
    </source>
</reference>
<keyword evidence="4" id="KW-0347">Helicase</keyword>
<feature type="region of interest" description="Disordered" evidence="8">
    <location>
        <begin position="864"/>
        <end position="885"/>
    </location>
</feature>
<dbReference type="GO" id="GO:0005634">
    <property type="term" value="C:nucleus"/>
    <property type="evidence" value="ECO:0007669"/>
    <property type="project" value="UniProtKB-SubCell"/>
</dbReference>
<dbReference type="AlphaFoldDB" id="A0A9P7B8S5"/>
<evidence type="ECO:0000256" key="8">
    <source>
        <dbReference type="SAM" id="MobiDB-lite"/>
    </source>
</evidence>
<dbReference type="SUPFAM" id="SSF82708">
    <property type="entry name" value="R3H domain"/>
    <property type="match status" value="1"/>
</dbReference>
<keyword evidence="2" id="KW-0547">Nucleotide-binding</keyword>
<feature type="region of interest" description="Disordered" evidence="8">
    <location>
        <begin position="604"/>
        <end position="687"/>
    </location>
</feature>
<feature type="region of interest" description="Disordered" evidence="8">
    <location>
        <begin position="1"/>
        <end position="158"/>
    </location>
</feature>
<evidence type="ECO:0000256" key="5">
    <source>
        <dbReference type="ARBA" id="ARBA00022840"/>
    </source>
</evidence>
<dbReference type="OrthoDB" id="434258at2759"/>
<evidence type="ECO:0000256" key="2">
    <source>
        <dbReference type="ARBA" id="ARBA00022741"/>
    </source>
</evidence>
<dbReference type="GO" id="GO:0005524">
    <property type="term" value="F:ATP binding"/>
    <property type="evidence" value="ECO:0007669"/>
    <property type="project" value="UniProtKB-KW"/>
</dbReference>
<keyword evidence="11" id="KW-1185">Reference proteome</keyword>
<feature type="compositionally biased region" description="Gly residues" evidence="8">
    <location>
        <begin position="135"/>
        <end position="150"/>
    </location>
</feature>
<organism evidence="10 11">
    <name type="scientific">Rhodotorula mucilaginosa</name>
    <name type="common">Yeast</name>
    <name type="synonym">Rhodotorula rubra</name>
    <dbReference type="NCBI Taxonomy" id="5537"/>
    <lineage>
        <taxon>Eukaryota</taxon>
        <taxon>Fungi</taxon>
        <taxon>Dikarya</taxon>
        <taxon>Basidiomycota</taxon>
        <taxon>Pucciniomycotina</taxon>
        <taxon>Microbotryomycetes</taxon>
        <taxon>Sporidiobolales</taxon>
        <taxon>Sporidiobolaceae</taxon>
        <taxon>Rhodotorula</taxon>
    </lineage>
</organism>
<feature type="compositionally biased region" description="Low complexity" evidence="8">
    <location>
        <begin position="48"/>
        <end position="57"/>
    </location>
</feature>
<dbReference type="FunFam" id="3.30.1370.50:FF:000002">
    <property type="entry name" value="Immunoglobulin mu DNA-binding protein 2"/>
    <property type="match status" value="1"/>
</dbReference>
<dbReference type="InterPro" id="IPR036867">
    <property type="entry name" value="R3H_dom_sf"/>
</dbReference>
<evidence type="ECO:0000313" key="11">
    <source>
        <dbReference type="Proteomes" id="UP000777482"/>
    </source>
</evidence>
<dbReference type="EMBL" id="PUHQ01000014">
    <property type="protein sequence ID" value="KAG0664375.1"/>
    <property type="molecule type" value="Genomic_DNA"/>
</dbReference>
<feature type="region of interest" description="Disordered" evidence="8">
    <location>
        <begin position="273"/>
        <end position="340"/>
    </location>
</feature>
<dbReference type="PROSITE" id="PS51061">
    <property type="entry name" value="R3H"/>
    <property type="match status" value="1"/>
</dbReference>
<dbReference type="SMART" id="SM00393">
    <property type="entry name" value="R3H"/>
    <property type="match status" value="1"/>
</dbReference>
<dbReference type="GO" id="GO:0003677">
    <property type="term" value="F:DNA binding"/>
    <property type="evidence" value="ECO:0007669"/>
    <property type="project" value="UniProtKB-ARBA"/>
</dbReference>
<dbReference type="SUPFAM" id="SSF54928">
    <property type="entry name" value="RNA-binding domain, RBD"/>
    <property type="match status" value="1"/>
</dbReference>
<dbReference type="GO" id="GO:0004386">
    <property type="term" value="F:helicase activity"/>
    <property type="evidence" value="ECO:0007669"/>
    <property type="project" value="UniProtKB-KW"/>
</dbReference>
<name>A0A9P7B8S5_RHOMI</name>
<dbReference type="GO" id="GO:0016787">
    <property type="term" value="F:hydrolase activity"/>
    <property type="evidence" value="ECO:0007669"/>
    <property type="project" value="UniProtKB-KW"/>
</dbReference>
<accession>A0A9P7B8S5</accession>
<dbReference type="GO" id="GO:0003723">
    <property type="term" value="F:RNA binding"/>
    <property type="evidence" value="ECO:0007669"/>
    <property type="project" value="UniProtKB-KW"/>
</dbReference>
<evidence type="ECO:0000313" key="10">
    <source>
        <dbReference type="EMBL" id="KAG0664375.1"/>
    </source>
</evidence>
<keyword evidence="3" id="KW-0378">Hydrolase</keyword>
<dbReference type="CDD" id="cd02639">
    <property type="entry name" value="R3H_RRM"/>
    <property type="match status" value="1"/>
</dbReference>
<keyword evidence="6" id="KW-0694">RNA-binding</keyword>
<comment type="subcellular location">
    <subcellularLocation>
        <location evidence="1">Nucleus</location>
    </subcellularLocation>
</comment>
<dbReference type="Gene3D" id="3.30.70.330">
    <property type="match status" value="1"/>
</dbReference>
<feature type="compositionally biased region" description="Basic residues" evidence="8">
    <location>
        <begin position="713"/>
        <end position="724"/>
    </location>
</feature>
<evidence type="ECO:0000256" key="6">
    <source>
        <dbReference type="ARBA" id="ARBA00022884"/>
    </source>
</evidence>
<feature type="compositionally biased region" description="Gly residues" evidence="8">
    <location>
        <begin position="278"/>
        <end position="289"/>
    </location>
</feature>
<dbReference type="InterPro" id="IPR034069">
    <property type="entry name" value="R3H_Cip2"/>
</dbReference>
<evidence type="ECO:0000259" key="9">
    <source>
        <dbReference type="PROSITE" id="PS51061"/>
    </source>
</evidence>
<feature type="region of interest" description="Disordered" evidence="8">
    <location>
        <begin position="964"/>
        <end position="988"/>
    </location>
</feature>
<feature type="region of interest" description="Disordered" evidence="8">
    <location>
        <begin position="369"/>
        <end position="471"/>
    </location>
</feature>
<dbReference type="InterPro" id="IPR001374">
    <property type="entry name" value="R3H_dom"/>
</dbReference>
<feature type="compositionally biased region" description="Low complexity" evidence="8">
    <location>
        <begin position="632"/>
        <end position="641"/>
    </location>
</feature>
<gene>
    <name evidence="10" type="ORF">C6P46_001420</name>
</gene>
<comment type="caution">
    <text evidence="10">The sequence shown here is derived from an EMBL/GenBank/DDBJ whole genome shotgun (WGS) entry which is preliminary data.</text>
</comment>
<dbReference type="InterPro" id="IPR035979">
    <property type="entry name" value="RBD_domain_sf"/>
</dbReference>
<protein>
    <recommendedName>
        <fullName evidence="9">R3H domain-containing protein</fullName>
    </recommendedName>
</protein>
<evidence type="ECO:0000256" key="1">
    <source>
        <dbReference type="ARBA" id="ARBA00004123"/>
    </source>
</evidence>
<dbReference type="InterPro" id="IPR012677">
    <property type="entry name" value="Nucleotide-bd_a/b_plait_sf"/>
</dbReference>
<proteinExistence type="predicted"/>
<feature type="compositionally biased region" description="Acidic residues" evidence="8">
    <location>
        <begin position="438"/>
        <end position="456"/>
    </location>
</feature>
<dbReference type="Gene3D" id="3.30.1370.50">
    <property type="entry name" value="R3H-like domain"/>
    <property type="match status" value="1"/>
</dbReference>
<feature type="region of interest" description="Disordered" evidence="8">
    <location>
        <begin position="704"/>
        <end position="765"/>
    </location>
</feature>
<feature type="compositionally biased region" description="Low complexity" evidence="8">
    <location>
        <begin position="415"/>
        <end position="429"/>
    </location>
</feature>
<keyword evidence="7" id="KW-0539">Nucleus</keyword>
<keyword evidence="5" id="KW-0067">ATP-binding</keyword>